<name>A0ABR0MDZ7_GOSAR</name>
<dbReference type="PROSITE" id="PS50174">
    <property type="entry name" value="G_PATCH"/>
    <property type="match status" value="1"/>
</dbReference>
<comment type="caution">
    <text evidence="2">The sequence shown here is derived from an EMBL/GenBank/DDBJ whole genome shotgun (WGS) entry which is preliminary data.</text>
</comment>
<dbReference type="Pfam" id="PF01585">
    <property type="entry name" value="G-patch"/>
    <property type="match status" value="1"/>
</dbReference>
<dbReference type="InterPro" id="IPR000467">
    <property type="entry name" value="G_patch_dom"/>
</dbReference>
<sequence length="145" mass="16210">MLSPLVVRAFDGTKISVIGEIEIPLLVGVVNFLIHFQVMDITPSYSMLLGHPWIHLTKVATASYVVKGKQAAKPHVRQTANMLFAQTVEKGWKIHLGLGKDLQGISEPIFDPTQKDTRGLGYKPIREDVERMCKERKAKRLACMA</sequence>
<evidence type="ECO:0000313" key="2">
    <source>
        <dbReference type="EMBL" id="KAK5771444.1"/>
    </source>
</evidence>
<evidence type="ECO:0000259" key="1">
    <source>
        <dbReference type="PROSITE" id="PS50174"/>
    </source>
</evidence>
<dbReference type="Proteomes" id="UP001358586">
    <property type="component" value="Chromosome 13"/>
</dbReference>
<dbReference type="PANTHER" id="PTHR33240:SF15">
    <property type="entry name" value="GAG-PRO-LIKE PROTEIN"/>
    <property type="match status" value="1"/>
</dbReference>
<keyword evidence="3" id="KW-1185">Reference proteome</keyword>
<reference evidence="2 3" key="1">
    <citation type="submission" date="2023-03" db="EMBL/GenBank/DDBJ databases">
        <title>WGS of Gossypium arboreum.</title>
        <authorList>
            <person name="Yu D."/>
        </authorList>
    </citation>
    <scope>NUCLEOTIDE SEQUENCE [LARGE SCALE GENOMIC DNA]</scope>
    <source>
        <tissue evidence="2">Leaf</tissue>
    </source>
</reference>
<accession>A0ABR0MDZ7</accession>
<feature type="domain" description="G-patch" evidence="1">
    <location>
        <begin position="79"/>
        <end position="125"/>
    </location>
</feature>
<evidence type="ECO:0000313" key="3">
    <source>
        <dbReference type="Proteomes" id="UP001358586"/>
    </source>
</evidence>
<proteinExistence type="predicted"/>
<organism evidence="2 3">
    <name type="scientific">Gossypium arboreum</name>
    <name type="common">Tree cotton</name>
    <name type="synonym">Gossypium nanking</name>
    <dbReference type="NCBI Taxonomy" id="29729"/>
    <lineage>
        <taxon>Eukaryota</taxon>
        <taxon>Viridiplantae</taxon>
        <taxon>Streptophyta</taxon>
        <taxon>Embryophyta</taxon>
        <taxon>Tracheophyta</taxon>
        <taxon>Spermatophyta</taxon>
        <taxon>Magnoliopsida</taxon>
        <taxon>eudicotyledons</taxon>
        <taxon>Gunneridae</taxon>
        <taxon>Pentapetalae</taxon>
        <taxon>rosids</taxon>
        <taxon>malvids</taxon>
        <taxon>Malvales</taxon>
        <taxon>Malvaceae</taxon>
        <taxon>Malvoideae</taxon>
        <taxon>Gossypium</taxon>
    </lineage>
</organism>
<dbReference type="PANTHER" id="PTHR33240">
    <property type="entry name" value="OS08G0508500 PROTEIN"/>
    <property type="match status" value="1"/>
</dbReference>
<gene>
    <name evidence="2" type="ORF">PVK06_047648</name>
</gene>
<dbReference type="CDD" id="cd00303">
    <property type="entry name" value="retropepsin_like"/>
    <property type="match status" value="1"/>
</dbReference>
<dbReference type="EMBL" id="JARKNE010000013">
    <property type="protein sequence ID" value="KAK5771444.1"/>
    <property type="molecule type" value="Genomic_DNA"/>
</dbReference>
<protein>
    <recommendedName>
        <fullName evidence="1">G-patch domain-containing protein</fullName>
    </recommendedName>
</protein>